<gene>
    <name evidence="3" type="ORF">E4A49_10960</name>
    <name evidence="2" type="ORF">FM125_03280</name>
</gene>
<evidence type="ECO:0000313" key="4">
    <source>
        <dbReference type="Proteomes" id="UP000196230"/>
    </source>
</evidence>
<dbReference type="RefSeq" id="WP_067191350.1">
    <property type="nucleotide sequence ID" value="NZ_CP126965.1"/>
</dbReference>
<reference evidence="3 5" key="2">
    <citation type="submission" date="2019-03" db="EMBL/GenBank/DDBJ databases">
        <title>Reclassification of Micrococcus aloeverae and Micrococcus yunnanensis as later heterotypic synonyms of Micrococcus luteus.</title>
        <authorList>
            <person name="Huang C.-H."/>
        </authorList>
    </citation>
    <scope>NUCLEOTIDE SEQUENCE [LARGE SCALE GENOMIC DNA]</scope>
    <source>
        <strain evidence="3 5">BCRC 12151</strain>
    </source>
</reference>
<dbReference type="Proteomes" id="UP000196230">
    <property type="component" value="Unassembled WGS sequence"/>
</dbReference>
<organism evidence="2 4">
    <name type="scientific">Micrococcus lylae</name>
    <dbReference type="NCBI Taxonomy" id="1273"/>
    <lineage>
        <taxon>Bacteria</taxon>
        <taxon>Bacillati</taxon>
        <taxon>Actinomycetota</taxon>
        <taxon>Actinomycetes</taxon>
        <taxon>Micrococcales</taxon>
        <taxon>Micrococcaceae</taxon>
        <taxon>Micrococcus</taxon>
    </lineage>
</organism>
<evidence type="ECO:0008006" key="6">
    <source>
        <dbReference type="Google" id="ProtNLM"/>
    </source>
</evidence>
<reference evidence="2 4" key="1">
    <citation type="submission" date="2017-02" db="EMBL/GenBank/DDBJ databases">
        <authorList>
            <person name="Peterson S.W."/>
        </authorList>
    </citation>
    <scope>NUCLEOTIDE SEQUENCE [LARGE SCALE GENOMIC DNA]</scope>
    <source>
        <strain evidence="2 4">2B3F</strain>
    </source>
</reference>
<dbReference type="EMBL" id="FUKP01000019">
    <property type="protein sequence ID" value="SJN20808.1"/>
    <property type="molecule type" value="Genomic_DNA"/>
</dbReference>
<dbReference type="AlphaFoldDB" id="A0A1R4ILZ7"/>
<feature type="signal peptide" evidence="1">
    <location>
        <begin position="1"/>
        <end position="32"/>
    </location>
</feature>
<evidence type="ECO:0000313" key="3">
    <source>
        <dbReference type="EMBL" id="TFH97960.1"/>
    </source>
</evidence>
<sequence length="179" mass="18534">MNTAATRSARLRRLGAGSAAAVALLAATGCSAISPIATGIPYSPSDGIVADLDGAGVRNLAVVSTGADEQGRVIGSVVNKTQEDMTVTVEVSGDSQDVDVPAGKVVSLQDEEWVVDEAGADAGEYTEGALSVDGDSQDLEIPVLGPTMAEYRDLVPGDFDEAEWTDHLHEETHHYGGEH</sequence>
<accession>A0A1R4ILZ7</accession>
<evidence type="ECO:0000256" key="1">
    <source>
        <dbReference type="SAM" id="SignalP"/>
    </source>
</evidence>
<dbReference type="OrthoDB" id="3267550at2"/>
<keyword evidence="1" id="KW-0732">Signal</keyword>
<dbReference type="PROSITE" id="PS51257">
    <property type="entry name" value="PROKAR_LIPOPROTEIN"/>
    <property type="match status" value="1"/>
</dbReference>
<protein>
    <recommendedName>
        <fullName evidence="6">DNA modification methylase</fullName>
    </recommendedName>
</protein>
<evidence type="ECO:0000313" key="2">
    <source>
        <dbReference type="EMBL" id="SJN20808.1"/>
    </source>
</evidence>
<evidence type="ECO:0000313" key="5">
    <source>
        <dbReference type="Proteomes" id="UP000297477"/>
    </source>
</evidence>
<proteinExistence type="predicted"/>
<feature type="chain" id="PRO_5014545259" description="DNA modification methylase" evidence="1">
    <location>
        <begin position="33"/>
        <end position="179"/>
    </location>
</feature>
<dbReference type="Proteomes" id="UP000297477">
    <property type="component" value="Unassembled WGS sequence"/>
</dbReference>
<dbReference type="EMBL" id="SPKT01000029">
    <property type="protein sequence ID" value="TFH97960.1"/>
    <property type="molecule type" value="Genomic_DNA"/>
</dbReference>
<name>A0A1R4ILZ7_9MICC</name>
<keyword evidence="5" id="KW-1185">Reference proteome</keyword>